<comment type="caution">
    <text evidence="1">The sequence shown here is derived from an EMBL/GenBank/DDBJ whole genome shotgun (WGS) entry which is preliminary data.</text>
</comment>
<reference evidence="1 2" key="1">
    <citation type="submission" date="2012-05" db="EMBL/GenBank/DDBJ databases">
        <title>Recombination and specialization in a pathogen metapopulation.</title>
        <authorList>
            <person name="Gardiner A."/>
            <person name="Kemen E."/>
            <person name="Schultz-Larsen T."/>
            <person name="MacLean D."/>
            <person name="Van Oosterhout C."/>
            <person name="Jones J.D.G."/>
        </authorList>
    </citation>
    <scope>NUCLEOTIDE SEQUENCE [LARGE SCALE GENOMIC DNA]</scope>
    <source>
        <strain evidence="1 2">Ac Nc2</strain>
    </source>
</reference>
<organism evidence="1 2">
    <name type="scientific">Albugo candida</name>
    <dbReference type="NCBI Taxonomy" id="65357"/>
    <lineage>
        <taxon>Eukaryota</taxon>
        <taxon>Sar</taxon>
        <taxon>Stramenopiles</taxon>
        <taxon>Oomycota</taxon>
        <taxon>Peronosporomycetes</taxon>
        <taxon>Albuginales</taxon>
        <taxon>Albuginaceae</taxon>
        <taxon>Albugo</taxon>
    </lineage>
</organism>
<evidence type="ECO:0000313" key="2">
    <source>
        <dbReference type="Proteomes" id="UP000053237"/>
    </source>
</evidence>
<protein>
    <submittedName>
        <fullName evidence="1">Uncharacterized protein</fullName>
    </submittedName>
</protein>
<accession>A0A024FSX4</accession>
<dbReference type="EMBL" id="CAIX01000106">
    <property type="protein sequence ID" value="CCI10148.1"/>
    <property type="molecule type" value="Genomic_DNA"/>
</dbReference>
<dbReference type="Proteomes" id="UP000053237">
    <property type="component" value="Unassembled WGS sequence"/>
</dbReference>
<dbReference type="InParanoid" id="A0A024FSX4"/>
<dbReference type="AlphaFoldDB" id="A0A024FSX4"/>
<name>A0A024FSX4_9STRA</name>
<gene>
    <name evidence="1" type="ORF">BN9_066440</name>
</gene>
<sequence>MIAVSKGIHTDGHEREDVIAYRQDLLKRMTDLEARMPTVAGKEEVEDSNKFTPITWTPNGIRPLILYTYINKDTVTGIVPYPAKDGGIQFKDTCCGSSG</sequence>
<evidence type="ECO:0000313" key="1">
    <source>
        <dbReference type="EMBL" id="CCI10148.1"/>
    </source>
</evidence>
<dbReference type="OrthoDB" id="6511194at2759"/>
<proteinExistence type="predicted"/>
<keyword evidence="2" id="KW-1185">Reference proteome</keyword>